<comment type="cofactor">
    <cofactor evidence="5">
        <name>Mg(2+)</name>
        <dbReference type="ChEBI" id="CHEBI:18420"/>
    </cofactor>
</comment>
<evidence type="ECO:0000256" key="5">
    <source>
        <dbReference type="RuleBase" id="RU361279"/>
    </source>
</evidence>
<dbReference type="GO" id="GO:0035999">
    <property type="term" value="P:tetrahydrofolate interconversion"/>
    <property type="evidence" value="ECO:0007669"/>
    <property type="project" value="TreeGrafter"/>
</dbReference>
<dbReference type="GO" id="GO:0046872">
    <property type="term" value="F:metal ion binding"/>
    <property type="evidence" value="ECO:0007669"/>
    <property type="project" value="UniProtKB-KW"/>
</dbReference>
<keyword evidence="5" id="KW-0460">Magnesium</keyword>
<dbReference type="NCBIfam" id="TIGR02727">
    <property type="entry name" value="MTHFS_bact"/>
    <property type="match status" value="1"/>
</dbReference>
<comment type="catalytic activity">
    <reaction evidence="5">
        <text>(6S)-5-formyl-5,6,7,8-tetrahydrofolate + ATP = (6R)-5,10-methenyltetrahydrofolate + ADP + phosphate</text>
        <dbReference type="Rhea" id="RHEA:10488"/>
        <dbReference type="ChEBI" id="CHEBI:30616"/>
        <dbReference type="ChEBI" id="CHEBI:43474"/>
        <dbReference type="ChEBI" id="CHEBI:57455"/>
        <dbReference type="ChEBI" id="CHEBI:57457"/>
        <dbReference type="ChEBI" id="CHEBI:456216"/>
        <dbReference type="EC" id="6.3.3.2"/>
    </reaction>
</comment>
<keyword evidence="8" id="KW-1185">Reference proteome</keyword>
<keyword evidence="6" id="KW-1133">Transmembrane helix</keyword>
<evidence type="ECO:0000256" key="2">
    <source>
        <dbReference type="ARBA" id="ARBA00022741"/>
    </source>
</evidence>
<keyword evidence="2 4" id="KW-0547">Nucleotide-binding</keyword>
<sequence>MQESHVPHSAIISLVFIIFLENYYFSYMTTDDSKNVHKAKVALRHAALERRNSTTREQQHEAGLQLRDVFAQSSLFTNLMQRSEPACIAAFESFGTEIDTEPLLTLLAQHDVRVLVPELGESGRQLSWRWRGQLNAALDPEILEQADLVLVPGLRFDRDGWRLGRGIAWYDRALSYRRSTTAAIGVCWPWEFNSTNADVPHEAHDVPMQAVMTPDGFTMIQQ</sequence>
<organism evidence="7 8">
    <name type="scientific">Bifidobacterium dolichotidis</name>
    <dbReference type="NCBI Taxonomy" id="2306976"/>
    <lineage>
        <taxon>Bacteria</taxon>
        <taxon>Bacillati</taxon>
        <taxon>Actinomycetota</taxon>
        <taxon>Actinomycetes</taxon>
        <taxon>Bifidobacteriales</taxon>
        <taxon>Bifidobacteriaceae</taxon>
        <taxon>Bifidobacterium</taxon>
    </lineage>
</organism>
<feature type="binding site" evidence="4">
    <location>
        <begin position="162"/>
        <end position="170"/>
    </location>
    <ligand>
        <name>ATP</name>
        <dbReference type="ChEBI" id="CHEBI:30616"/>
    </ligand>
</feature>
<comment type="similarity">
    <text evidence="1 5">Belongs to the 5-formyltetrahydrofolate cyclo-ligase family.</text>
</comment>
<dbReference type="Pfam" id="PF01812">
    <property type="entry name" value="5-FTHF_cyc-lig"/>
    <property type="match status" value="1"/>
</dbReference>
<feature type="binding site" evidence="4">
    <location>
        <begin position="40"/>
        <end position="44"/>
    </location>
    <ligand>
        <name>ATP</name>
        <dbReference type="ChEBI" id="CHEBI:30616"/>
    </ligand>
</feature>
<name>A0A430FQD1_9BIFI</name>
<accession>A0A430FQD1</accession>
<dbReference type="AlphaFoldDB" id="A0A430FQD1"/>
<dbReference type="GO" id="GO:0005524">
    <property type="term" value="F:ATP binding"/>
    <property type="evidence" value="ECO:0007669"/>
    <property type="project" value="UniProtKB-KW"/>
</dbReference>
<dbReference type="PIRSF" id="PIRSF006806">
    <property type="entry name" value="FTHF_cligase"/>
    <property type="match status" value="1"/>
</dbReference>
<dbReference type="PANTHER" id="PTHR23407:SF1">
    <property type="entry name" value="5-FORMYLTETRAHYDROFOLATE CYCLO-LIGASE"/>
    <property type="match status" value="1"/>
</dbReference>
<evidence type="ECO:0000313" key="8">
    <source>
        <dbReference type="Proteomes" id="UP000287609"/>
    </source>
</evidence>
<dbReference type="GO" id="GO:0009396">
    <property type="term" value="P:folic acid-containing compound biosynthetic process"/>
    <property type="evidence" value="ECO:0007669"/>
    <property type="project" value="TreeGrafter"/>
</dbReference>
<keyword evidence="7" id="KW-0436">Ligase</keyword>
<dbReference type="Proteomes" id="UP000287609">
    <property type="component" value="Unassembled WGS sequence"/>
</dbReference>
<keyword evidence="3 4" id="KW-0067">ATP-binding</keyword>
<feature type="binding site" evidence="4">
    <location>
        <position position="97"/>
    </location>
    <ligand>
        <name>substrate</name>
    </ligand>
</feature>
<gene>
    <name evidence="7" type="ORF">D2E26_1058</name>
</gene>
<evidence type="ECO:0000256" key="3">
    <source>
        <dbReference type="ARBA" id="ARBA00022840"/>
    </source>
</evidence>
<dbReference type="EC" id="6.3.3.2" evidence="5"/>
<proteinExistence type="inferred from homology"/>
<keyword evidence="6" id="KW-0812">Transmembrane</keyword>
<comment type="caution">
    <text evidence="7">The sequence shown here is derived from an EMBL/GenBank/DDBJ whole genome shotgun (WGS) entry which is preliminary data.</text>
</comment>
<dbReference type="SUPFAM" id="SSF100950">
    <property type="entry name" value="NagB/RpiA/CoA transferase-like"/>
    <property type="match status" value="1"/>
</dbReference>
<protein>
    <recommendedName>
        <fullName evidence="5">5-formyltetrahydrofolate cyclo-ligase</fullName>
        <ecNumber evidence="5">6.3.3.2</ecNumber>
    </recommendedName>
</protein>
<evidence type="ECO:0000256" key="4">
    <source>
        <dbReference type="PIRSR" id="PIRSR006806-1"/>
    </source>
</evidence>
<dbReference type="EMBL" id="QXGM01000002">
    <property type="protein sequence ID" value="RSX55004.1"/>
    <property type="molecule type" value="Genomic_DNA"/>
</dbReference>
<feature type="binding site" evidence="4">
    <location>
        <position position="92"/>
    </location>
    <ligand>
        <name>substrate</name>
    </ligand>
</feature>
<dbReference type="InterPro" id="IPR024185">
    <property type="entry name" value="FTHF_cligase-like_sf"/>
</dbReference>
<reference evidence="7 8" key="1">
    <citation type="submission" date="2018-09" db="EMBL/GenBank/DDBJ databases">
        <title>Characterization of the phylogenetic diversity of five novel species belonging to the genus Bifidobacterium.</title>
        <authorList>
            <person name="Lugli G.A."/>
            <person name="Duranti S."/>
            <person name="Milani C."/>
        </authorList>
    </citation>
    <scope>NUCLEOTIDE SEQUENCE [LARGE SCALE GENOMIC DNA]</scope>
    <source>
        <strain evidence="7 8">2036B</strain>
    </source>
</reference>
<evidence type="ECO:0000256" key="6">
    <source>
        <dbReference type="SAM" id="Phobius"/>
    </source>
</evidence>
<dbReference type="PANTHER" id="PTHR23407">
    <property type="entry name" value="ATPASE INHIBITOR/5-FORMYLTETRAHYDROFOLATE CYCLO-LIGASE"/>
    <property type="match status" value="1"/>
</dbReference>
<dbReference type="InterPro" id="IPR002698">
    <property type="entry name" value="FTHF_cligase"/>
</dbReference>
<dbReference type="Gene3D" id="3.40.50.10420">
    <property type="entry name" value="NagB/RpiA/CoA transferase-like"/>
    <property type="match status" value="1"/>
</dbReference>
<keyword evidence="5" id="KW-0479">Metal-binding</keyword>
<dbReference type="GO" id="GO:0030272">
    <property type="term" value="F:5-formyltetrahydrofolate cyclo-ligase activity"/>
    <property type="evidence" value="ECO:0007669"/>
    <property type="project" value="UniProtKB-EC"/>
</dbReference>
<keyword evidence="6" id="KW-0472">Membrane</keyword>
<evidence type="ECO:0000313" key="7">
    <source>
        <dbReference type="EMBL" id="RSX55004.1"/>
    </source>
</evidence>
<feature type="transmembrane region" description="Helical" evidence="6">
    <location>
        <begin position="6"/>
        <end position="25"/>
    </location>
</feature>
<dbReference type="InterPro" id="IPR037171">
    <property type="entry name" value="NagB/RpiA_transferase-like"/>
</dbReference>
<evidence type="ECO:0000256" key="1">
    <source>
        <dbReference type="ARBA" id="ARBA00010638"/>
    </source>
</evidence>